<accession>A0A837NUA9</accession>
<dbReference type="Proteomes" id="UP000050463">
    <property type="component" value="Unassembled WGS sequence"/>
</dbReference>
<evidence type="ECO:0000313" key="2">
    <source>
        <dbReference type="Proteomes" id="UP000050463"/>
    </source>
</evidence>
<dbReference type="AlphaFoldDB" id="A0A837NUA9"/>
<reference evidence="1 2" key="1">
    <citation type="submission" date="2015-08" db="EMBL/GenBank/DDBJ databases">
        <title>Draft Genome Sequence of Vibrio splendidus UCD-SED7.</title>
        <authorList>
            <person name="Lee R.D."/>
            <person name="Lang J.M."/>
            <person name="Coil D.A."/>
            <person name="Jospin G."/>
            <person name="Eisen J.A."/>
        </authorList>
    </citation>
    <scope>NUCLEOTIDE SEQUENCE [LARGE SCALE GENOMIC DNA]</scope>
    <source>
        <strain evidence="1 2">UCD-SED7</strain>
    </source>
</reference>
<name>A0A837NUA9_VIBSP</name>
<evidence type="ECO:0000313" key="1">
    <source>
        <dbReference type="EMBL" id="KPL94346.1"/>
    </source>
</evidence>
<sequence>MSHIKKPLLSKRSMSIFGKNTFEKKFKYGRLIAIKMKLFVLLGKRSTIAINRDIENLTRPKGKAVIPLPRYARYHLRPEGKKFYHHMSA</sequence>
<gene>
    <name evidence="1" type="ORF">AN168_12470</name>
</gene>
<comment type="caution">
    <text evidence="1">The sequence shown here is derived from an EMBL/GenBank/DDBJ whole genome shotgun (WGS) entry which is preliminary data.</text>
</comment>
<protein>
    <submittedName>
        <fullName evidence="1">Uncharacterized protein</fullName>
    </submittedName>
</protein>
<dbReference type="EMBL" id="LIZK01000004">
    <property type="protein sequence ID" value="KPL94346.1"/>
    <property type="molecule type" value="Genomic_DNA"/>
</dbReference>
<organism evidence="1 2">
    <name type="scientific">Vibrio splendidus</name>
    <dbReference type="NCBI Taxonomy" id="29497"/>
    <lineage>
        <taxon>Bacteria</taxon>
        <taxon>Pseudomonadati</taxon>
        <taxon>Pseudomonadota</taxon>
        <taxon>Gammaproteobacteria</taxon>
        <taxon>Vibrionales</taxon>
        <taxon>Vibrionaceae</taxon>
        <taxon>Vibrio</taxon>
    </lineage>
</organism>
<proteinExistence type="predicted"/>